<dbReference type="AlphaFoldDB" id="D1B137"/>
<keyword evidence="2" id="KW-1185">Reference proteome</keyword>
<gene>
    <name evidence="1" type="ordered locus">Sdel_0774</name>
</gene>
<dbReference type="KEGG" id="sdl:Sdel_0774"/>
<name>D1B137_SULD5</name>
<evidence type="ECO:0008006" key="3">
    <source>
        <dbReference type="Google" id="ProtNLM"/>
    </source>
</evidence>
<dbReference type="Proteomes" id="UP000002222">
    <property type="component" value="Chromosome"/>
</dbReference>
<accession>D1B137</accession>
<protein>
    <recommendedName>
        <fullName evidence="3">Lipoprotein</fullName>
    </recommendedName>
</protein>
<evidence type="ECO:0000313" key="1">
    <source>
        <dbReference type="EMBL" id="ACZ11807.1"/>
    </source>
</evidence>
<dbReference type="PROSITE" id="PS51257">
    <property type="entry name" value="PROKAR_LIPOPROTEIN"/>
    <property type="match status" value="1"/>
</dbReference>
<dbReference type="RefSeq" id="WP_012856571.1">
    <property type="nucleotide sequence ID" value="NC_013512.1"/>
</dbReference>
<dbReference type="OrthoDB" id="5869228at2"/>
<reference evidence="1 2" key="2">
    <citation type="journal article" date="2010" name="Stand. Genomic Sci.">
        <title>Complete genome sequence of Sulfurospirillum deleyianum type strain (5175).</title>
        <authorList>
            <person name="Sikorski J."/>
            <person name="Lapidus A."/>
            <person name="Copeland A."/>
            <person name="Glavina Del Rio T."/>
            <person name="Nolan M."/>
            <person name="Lucas S."/>
            <person name="Chen F."/>
            <person name="Tice H."/>
            <person name="Cheng J.F."/>
            <person name="Saunders E."/>
            <person name="Bruce D."/>
            <person name="Goodwin L."/>
            <person name="Pitluck S."/>
            <person name="Ovchinnikova G."/>
            <person name="Pati A."/>
            <person name="Ivanova N."/>
            <person name="Mavromatis K."/>
            <person name="Chen A."/>
            <person name="Palaniappan K."/>
            <person name="Chain P."/>
            <person name="Land M."/>
            <person name="Hauser L."/>
            <person name="Chang Y.J."/>
            <person name="Jeffries C.D."/>
            <person name="Brettin T."/>
            <person name="Detter J.C."/>
            <person name="Han C."/>
            <person name="Rohde M."/>
            <person name="Lang E."/>
            <person name="Spring S."/>
            <person name="Goker M."/>
            <person name="Bristow J."/>
            <person name="Eisen J.A."/>
            <person name="Markowitz V."/>
            <person name="Hugenholtz P."/>
            <person name="Kyrpides N.C."/>
            <person name="Klenk H.P."/>
        </authorList>
    </citation>
    <scope>NUCLEOTIDE SEQUENCE [LARGE SCALE GENOMIC DNA]</scope>
    <source>
        <strain evidence="2">ATCC 51133 / DSM 6946 / 5175</strain>
    </source>
</reference>
<organism evidence="1 2">
    <name type="scientific">Sulfurospirillum deleyianum (strain ATCC 51133 / DSM 6946 / 5175)</name>
    <dbReference type="NCBI Taxonomy" id="525898"/>
    <lineage>
        <taxon>Bacteria</taxon>
        <taxon>Pseudomonadati</taxon>
        <taxon>Campylobacterota</taxon>
        <taxon>Epsilonproteobacteria</taxon>
        <taxon>Campylobacterales</taxon>
        <taxon>Sulfurospirillaceae</taxon>
        <taxon>Sulfurospirillum</taxon>
    </lineage>
</organism>
<reference evidence="2" key="1">
    <citation type="submission" date="2009-11" db="EMBL/GenBank/DDBJ databases">
        <title>The complete genome of Sulfurospirillum deleyianum DSM 6946.</title>
        <authorList>
            <consortium name="US DOE Joint Genome Institute (JGI-PGF)"/>
            <person name="Lucas S."/>
            <person name="Copeland A."/>
            <person name="Lapidus A."/>
            <person name="Glavina del Rio T."/>
            <person name="Dalin E."/>
            <person name="Tice H."/>
            <person name="Bruce D."/>
            <person name="Goodwin L."/>
            <person name="Pitluck S."/>
            <person name="Kyrpides N."/>
            <person name="Mavromatis K."/>
            <person name="Ivanova N."/>
            <person name="Ovchinnikova G."/>
            <person name="Munk A.C."/>
            <person name="Lu M."/>
            <person name="Brettin T."/>
            <person name="Detter J.C."/>
            <person name="Han C."/>
            <person name="Tapia R."/>
            <person name="Larimer F."/>
            <person name="Land M."/>
            <person name="Hauser L."/>
            <person name="Markowitz V."/>
            <person name="Cheng J.F."/>
            <person name="Hugenholtz P."/>
            <person name="Woyke T."/>
            <person name="Wu D."/>
            <person name="Aumann P."/>
            <person name="Schneider S."/>
            <person name="Lang E."/>
            <person name="Spring S."/>
            <person name="Klenk H.P."/>
            <person name="Eisen J.A."/>
        </authorList>
    </citation>
    <scope>NUCLEOTIDE SEQUENCE [LARGE SCALE GENOMIC DNA]</scope>
    <source>
        <strain evidence="2">ATCC 51133 / DSM 6946 / 5175</strain>
    </source>
</reference>
<dbReference type="EMBL" id="CP001816">
    <property type="protein sequence ID" value="ACZ11807.1"/>
    <property type="molecule type" value="Genomic_DNA"/>
</dbReference>
<sequence>MRFNWVMVFVVVMVFLTGCVEKQNTTLHNSNERFEKYNNTNHIVGNKASAIATLIYVQEVDDKIVDKITFYIDKFPYDVTFNLCQDMKSYRDFKTVFTDEKTKEKTPQYFQNSINCQSALNMQISQNDFKALIDFNLFDGFNIVNFDGFEKKLPVEQPFQSSGYVIRKAYDKQLIHQDIDRKQLIYFQFLQY</sequence>
<proteinExistence type="predicted"/>
<dbReference type="HOGENOM" id="CLU_1414522_0_0_7"/>
<evidence type="ECO:0000313" key="2">
    <source>
        <dbReference type="Proteomes" id="UP000002222"/>
    </source>
</evidence>